<feature type="region of interest" description="Disordered" evidence="1">
    <location>
        <begin position="1"/>
        <end position="82"/>
    </location>
</feature>
<feature type="transmembrane region" description="Helical" evidence="2">
    <location>
        <begin position="139"/>
        <end position="160"/>
    </location>
</feature>
<dbReference type="Proteomes" id="UP001221142">
    <property type="component" value="Unassembled WGS sequence"/>
</dbReference>
<keyword evidence="2" id="KW-0472">Membrane</keyword>
<name>A0AAD7C845_9AGAR</name>
<keyword evidence="2" id="KW-0812">Transmembrane</keyword>
<comment type="caution">
    <text evidence="3">The sequence shown here is derived from an EMBL/GenBank/DDBJ whole genome shotgun (WGS) entry which is preliminary data.</text>
</comment>
<gene>
    <name evidence="3" type="ORF">FB45DRAFT_1054189</name>
</gene>
<evidence type="ECO:0000256" key="1">
    <source>
        <dbReference type="SAM" id="MobiDB-lite"/>
    </source>
</evidence>
<feature type="compositionally biased region" description="Polar residues" evidence="1">
    <location>
        <begin position="40"/>
        <end position="55"/>
    </location>
</feature>
<feature type="compositionally biased region" description="Polar residues" evidence="1">
    <location>
        <begin position="1"/>
        <end position="10"/>
    </location>
</feature>
<accession>A0AAD7C845</accession>
<organism evidence="3 4">
    <name type="scientific">Roridomyces roridus</name>
    <dbReference type="NCBI Taxonomy" id="1738132"/>
    <lineage>
        <taxon>Eukaryota</taxon>
        <taxon>Fungi</taxon>
        <taxon>Dikarya</taxon>
        <taxon>Basidiomycota</taxon>
        <taxon>Agaricomycotina</taxon>
        <taxon>Agaricomycetes</taxon>
        <taxon>Agaricomycetidae</taxon>
        <taxon>Agaricales</taxon>
        <taxon>Marasmiineae</taxon>
        <taxon>Mycenaceae</taxon>
        <taxon>Roridomyces</taxon>
    </lineage>
</organism>
<reference evidence="3" key="1">
    <citation type="submission" date="2023-03" db="EMBL/GenBank/DDBJ databases">
        <title>Massive genome expansion in bonnet fungi (Mycena s.s.) driven by repeated elements and novel gene families across ecological guilds.</title>
        <authorList>
            <consortium name="Lawrence Berkeley National Laboratory"/>
            <person name="Harder C.B."/>
            <person name="Miyauchi S."/>
            <person name="Viragh M."/>
            <person name="Kuo A."/>
            <person name="Thoen E."/>
            <person name="Andreopoulos B."/>
            <person name="Lu D."/>
            <person name="Skrede I."/>
            <person name="Drula E."/>
            <person name="Henrissat B."/>
            <person name="Morin E."/>
            <person name="Kohler A."/>
            <person name="Barry K."/>
            <person name="LaButti K."/>
            <person name="Morin E."/>
            <person name="Salamov A."/>
            <person name="Lipzen A."/>
            <person name="Mereny Z."/>
            <person name="Hegedus B."/>
            <person name="Baldrian P."/>
            <person name="Stursova M."/>
            <person name="Weitz H."/>
            <person name="Taylor A."/>
            <person name="Grigoriev I.V."/>
            <person name="Nagy L.G."/>
            <person name="Martin F."/>
            <person name="Kauserud H."/>
        </authorList>
    </citation>
    <scope>NUCLEOTIDE SEQUENCE</scope>
    <source>
        <strain evidence="3">9284</strain>
    </source>
</reference>
<proteinExistence type="predicted"/>
<keyword evidence="4" id="KW-1185">Reference proteome</keyword>
<dbReference type="EMBL" id="JARKIF010000004">
    <property type="protein sequence ID" value="KAJ7641758.1"/>
    <property type="molecule type" value="Genomic_DNA"/>
</dbReference>
<evidence type="ECO:0000313" key="4">
    <source>
        <dbReference type="Proteomes" id="UP001221142"/>
    </source>
</evidence>
<evidence type="ECO:0000313" key="3">
    <source>
        <dbReference type="EMBL" id="KAJ7641758.1"/>
    </source>
</evidence>
<sequence length="161" mass="17501">MSAPAATTQKPLLLPGIAPHLFQTRRPPHRRRKMVVLPQGSKTDPTSPSTSGSESVQREPSDGSSTATAVDDGQPAANVNPTLTPEVVDEIVVRVVDALRPELVVHVVDALRPELQGMFTSLEARVAAQPPPTEPPVSVFWWMFAAFLWVVFAIAELFTWS</sequence>
<keyword evidence="2" id="KW-1133">Transmembrane helix</keyword>
<dbReference type="AlphaFoldDB" id="A0AAD7C845"/>
<protein>
    <submittedName>
        <fullName evidence="3">Uncharacterized protein</fullName>
    </submittedName>
</protein>
<evidence type="ECO:0000256" key="2">
    <source>
        <dbReference type="SAM" id="Phobius"/>
    </source>
</evidence>